<evidence type="ECO:0000313" key="3">
    <source>
        <dbReference type="EMBL" id="RHK64736.1"/>
    </source>
</evidence>
<dbReference type="EMBL" id="QRNS01000006">
    <property type="protein sequence ID" value="RHK64736.1"/>
    <property type="molecule type" value="Genomic_DNA"/>
</dbReference>
<gene>
    <name evidence="3" type="ORF">DW054_05690</name>
    <name evidence="2" type="ORF">DWV67_01605</name>
</gene>
<evidence type="ECO:0000313" key="5">
    <source>
        <dbReference type="Proteomes" id="UP000284152"/>
    </source>
</evidence>
<comment type="caution">
    <text evidence="2">The sequence shown here is derived from an EMBL/GenBank/DDBJ whole genome shotgun (WGS) entry which is preliminary data.</text>
</comment>
<sequence>MSRKSRKNEAFDLPSFQMIRAASNGDIEAINAVLKHYEGYIAALSTRKMYDENRQVHYCVDETLRRRLETKLITKILAFEI</sequence>
<evidence type="ECO:0000259" key="1">
    <source>
        <dbReference type="Pfam" id="PF12645"/>
    </source>
</evidence>
<accession>A0A395XPQ8</accession>
<reference evidence="4 5" key="1">
    <citation type="submission" date="2018-08" db="EMBL/GenBank/DDBJ databases">
        <title>A genome reference for cultivated species of the human gut microbiota.</title>
        <authorList>
            <person name="Zou Y."/>
            <person name="Xue W."/>
            <person name="Luo G."/>
        </authorList>
    </citation>
    <scope>NUCLEOTIDE SEQUENCE [LARGE SCALE GENOMIC DNA]</scope>
    <source>
        <strain evidence="2 4">AF12-11</strain>
        <strain evidence="3 5">AF42-21</strain>
    </source>
</reference>
<name>A0A395XPQ8_9FIRM</name>
<dbReference type="EMBL" id="QSAJ01000003">
    <property type="protein sequence ID" value="RGW55423.1"/>
    <property type="molecule type" value="Genomic_DNA"/>
</dbReference>
<dbReference type="AlphaFoldDB" id="A0A395XPQ8"/>
<evidence type="ECO:0000313" key="4">
    <source>
        <dbReference type="Proteomes" id="UP000266376"/>
    </source>
</evidence>
<dbReference type="Proteomes" id="UP000284152">
    <property type="component" value="Unassembled WGS sequence"/>
</dbReference>
<proteinExistence type="predicted"/>
<organism evidence="2 4">
    <name type="scientific">Dorea formicigenerans</name>
    <dbReference type="NCBI Taxonomy" id="39486"/>
    <lineage>
        <taxon>Bacteria</taxon>
        <taxon>Bacillati</taxon>
        <taxon>Bacillota</taxon>
        <taxon>Clostridia</taxon>
        <taxon>Lachnospirales</taxon>
        <taxon>Lachnospiraceae</taxon>
        <taxon>Dorea</taxon>
    </lineage>
</organism>
<dbReference type="InterPro" id="IPR024760">
    <property type="entry name" value="HTH_dom_conjug_TS-like"/>
</dbReference>
<evidence type="ECO:0000313" key="2">
    <source>
        <dbReference type="EMBL" id="RGW55423.1"/>
    </source>
</evidence>
<protein>
    <submittedName>
        <fullName evidence="2">Helix-turn-helix domain-containing protein</fullName>
    </submittedName>
</protein>
<dbReference type="Proteomes" id="UP000266376">
    <property type="component" value="Unassembled WGS sequence"/>
</dbReference>
<dbReference type="Pfam" id="PF12645">
    <property type="entry name" value="HTH_16"/>
    <property type="match status" value="1"/>
</dbReference>
<feature type="domain" description="Helix-turn-helix conjugative transposon-like" evidence="1">
    <location>
        <begin position="17"/>
        <end position="80"/>
    </location>
</feature>